<dbReference type="RefSeq" id="WP_045671390.1">
    <property type="nucleotide sequence ID" value="NZ_CP011058.1"/>
</dbReference>
<dbReference type="GO" id="GO:0008146">
    <property type="term" value="F:sulfotransferase activity"/>
    <property type="evidence" value="ECO:0007669"/>
    <property type="project" value="TreeGrafter"/>
</dbReference>
<dbReference type="SUPFAM" id="SSF69572">
    <property type="entry name" value="Activating enzymes of the ubiquitin-like proteins"/>
    <property type="match status" value="1"/>
</dbReference>
<dbReference type="InterPro" id="IPR045886">
    <property type="entry name" value="ThiF/MoeB/HesA"/>
</dbReference>
<reference evidence="3 4" key="1">
    <citation type="journal article" date="2015" name="J. Biotechnol.">
        <title>Complete genome sequence of Paenibacillus beijingensis 7188(T) (=DSM 24997(T)), a novel rhizobacterium from jujube garden soil.</title>
        <authorList>
            <person name="Kwak Y."/>
            <person name="Shin J.H."/>
        </authorList>
    </citation>
    <scope>NUCLEOTIDE SEQUENCE [LARGE SCALE GENOMIC DNA]</scope>
    <source>
        <strain evidence="3 4">DSM 24997</strain>
    </source>
</reference>
<dbReference type="Proteomes" id="UP000032633">
    <property type="component" value="Chromosome"/>
</dbReference>
<reference evidence="4" key="2">
    <citation type="submission" date="2015-03" db="EMBL/GenBank/DDBJ databases">
        <title>Genome sequence of Paenibacillus beijingensis strain DSM 24997T.</title>
        <authorList>
            <person name="Kwak Y."/>
            <person name="Shin J.-H."/>
        </authorList>
    </citation>
    <scope>NUCLEOTIDE SEQUENCE [LARGE SCALE GENOMIC DNA]</scope>
    <source>
        <strain evidence="4">DSM 24997</strain>
    </source>
</reference>
<comment type="similarity">
    <text evidence="1">Belongs to the HesA/MoeB/ThiF family.</text>
</comment>
<feature type="domain" description="THIF-type NAD/FAD binding fold" evidence="2">
    <location>
        <begin position="11"/>
        <end position="250"/>
    </location>
</feature>
<evidence type="ECO:0000313" key="3">
    <source>
        <dbReference type="EMBL" id="AJY75962.1"/>
    </source>
</evidence>
<name>A0A0D5NLT0_9BACL</name>
<dbReference type="HOGENOM" id="CLU_013325_10_1_9"/>
<evidence type="ECO:0000259" key="2">
    <source>
        <dbReference type="Pfam" id="PF00899"/>
    </source>
</evidence>
<dbReference type="GO" id="GO:0004792">
    <property type="term" value="F:thiosulfate-cyanide sulfurtransferase activity"/>
    <property type="evidence" value="ECO:0007669"/>
    <property type="project" value="TreeGrafter"/>
</dbReference>
<evidence type="ECO:0000256" key="1">
    <source>
        <dbReference type="ARBA" id="ARBA00009919"/>
    </source>
</evidence>
<dbReference type="STRING" id="1126833.VN24_17135"/>
<keyword evidence="4" id="KW-1185">Reference proteome</keyword>
<dbReference type="GO" id="GO:0005829">
    <property type="term" value="C:cytosol"/>
    <property type="evidence" value="ECO:0007669"/>
    <property type="project" value="TreeGrafter"/>
</dbReference>
<dbReference type="AlphaFoldDB" id="A0A0D5NLT0"/>
<sequence length="347" mass="37606">MTDMPSSSLRYARQIRFSPLGESGQTKLGQSYAVVVGMGALGSVIAQHLVRCGVGRVRLIDRDIVEWSNLQRQMLYREDDVRGMLPKAEAAARYLRSVNGSVEIEPVVADVTSGNVSDLLAGADLIMDGTDNYTIRYLLNDYSVSSGIPWIYGGAVGASGVTMTIVPGQTPCYRCLYPEPPAVGTTDTCETAGVLPTIIDMIGSLQATEAIKWLSGNRDALHGTIVQLDVWRHSWFPVAVGRSRRADCPCCGERRFPFLDGSEEPVSSALCGRSSVQITPARPVKLELDQVAEAFQKIGPVTVNPFLLRLELTGGLSFLLFKDGRALVQGTEDPIKAKAVYAELMGY</sequence>
<dbReference type="PANTHER" id="PTHR10953:SF102">
    <property type="entry name" value="ADENYLYLTRANSFERASE AND SULFURTRANSFERASE MOCS3"/>
    <property type="match status" value="1"/>
</dbReference>
<evidence type="ECO:0000313" key="4">
    <source>
        <dbReference type="Proteomes" id="UP000032633"/>
    </source>
</evidence>
<dbReference type="PANTHER" id="PTHR10953">
    <property type="entry name" value="UBIQUITIN-ACTIVATING ENZYME E1"/>
    <property type="match status" value="1"/>
</dbReference>
<organism evidence="3 4">
    <name type="scientific">Paenibacillus beijingensis</name>
    <dbReference type="NCBI Taxonomy" id="1126833"/>
    <lineage>
        <taxon>Bacteria</taxon>
        <taxon>Bacillati</taxon>
        <taxon>Bacillota</taxon>
        <taxon>Bacilli</taxon>
        <taxon>Bacillales</taxon>
        <taxon>Paenibacillaceae</taxon>
        <taxon>Paenibacillus</taxon>
    </lineage>
</organism>
<dbReference type="InterPro" id="IPR035985">
    <property type="entry name" value="Ubiquitin-activating_enz"/>
</dbReference>
<dbReference type="EMBL" id="CP011058">
    <property type="protein sequence ID" value="AJY75962.1"/>
    <property type="molecule type" value="Genomic_DNA"/>
</dbReference>
<protein>
    <submittedName>
        <fullName evidence="3">Thiamine biosynthesis protein ThiF</fullName>
    </submittedName>
</protein>
<dbReference type="CDD" id="cd00757">
    <property type="entry name" value="ThiF_MoeB_HesA_family"/>
    <property type="match status" value="1"/>
</dbReference>
<dbReference type="Gene3D" id="3.40.50.720">
    <property type="entry name" value="NAD(P)-binding Rossmann-like Domain"/>
    <property type="match status" value="1"/>
</dbReference>
<accession>A0A0D5NLT0</accession>
<dbReference type="FunFam" id="3.40.50.720:FF:000080">
    <property type="entry name" value="Thiazole biosynthesis adenylyltransferase ThiF"/>
    <property type="match status" value="1"/>
</dbReference>
<dbReference type="InterPro" id="IPR000594">
    <property type="entry name" value="ThiF_NAD_FAD-bd"/>
</dbReference>
<dbReference type="GO" id="GO:0008641">
    <property type="term" value="F:ubiquitin-like modifier activating enzyme activity"/>
    <property type="evidence" value="ECO:0007669"/>
    <property type="project" value="InterPro"/>
</dbReference>
<dbReference type="Pfam" id="PF00899">
    <property type="entry name" value="ThiF"/>
    <property type="match status" value="1"/>
</dbReference>
<proteinExistence type="inferred from homology"/>
<dbReference type="GO" id="GO:0016779">
    <property type="term" value="F:nucleotidyltransferase activity"/>
    <property type="evidence" value="ECO:0007669"/>
    <property type="project" value="TreeGrafter"/>
</dbReference>
<dbReference type="KEGG" id="pbj:VN24_17135"/>
<dbReference type="PATRIC" id="fig|1126833.4.peg.3758"/>
<gene>
    <name evidence="3" type="ORF">VN24_17135</name>
</gene>